<reference evidence="2 3" key="1">
    <citation type="submission" date="2020-04" db="EMBL/GenBank/DDBJ databases">
        <title>Perkinsus chesapeaki whole genome sequence.</title>
        <authorList>
            <person name="Bogema D.R."/>
        </authorList>
    </citation>
    <scope>NUCLEOTIDE SEQUENCE [LARGE SCALE GENOMIC DNA]</scope>
    <source>
        <strain evidence="2">ATCC PRA-425</strain>
    </source>
</reference>
<comment type="caution">
    <text evidence="2">The sequence shown here is derived from an EMBL/GenBank/DDBJ whole genome shotgun (WGS) entry which is preliminary data.</text>
</comment>
<gene>
    <name evidence="2" type="ORF">FOL47_010295</name>
</gene>
<proteinExistence type="predicted"/>
<dbReference type="Proteomes" id="UP000591131">
    <property type="component" value="Unassembled WGS sequence"/>
</dbReference>
<accession>A0A7J6L2S6</accession>
<evidence type="ECO:0000256" key="1">
    <source>
        <dbReference type="SAM" id="SignalP"/>
    </source>
</evidence>
<feature type="chain" id="PRO_5029456464" evidence="1">
    <location>
        <begin position="20"/>
        <end position="135"/>
    </location>
</feature>
<organism evidence="2 3">
    <name type="scientific">Perkinsus chesapeaki</name>
    <name type="common">Clam parasite</name>
    <name type="synonym">Perkinsus andrewsi</name>
    <dbReference type="NCBI Taxonomy" id="330153"/>
    <lineage>
        <taxon>Eukaryota</taxon>
        <taxon>Sar</taxon>
        <taxon>Alveolata</taxon>
        <taxon>Perkinsozoa</taxon>
        <taxon>Perkinsea</taxon>
        <taxon>Perkinsida</taxon>
        <taxon>Perkinsidae</taxon>
        <taxon>Perkinsus</taxon>
    </lineage>
</organism>
<dbReference type="AlphaFoldDB" id="A0A7J6L2S6"/>
<keyword evidence="3" id="KW-1185">Reference proteome</keyword>
<keyword evidence="1" id="KW-0732">Signal</keyword>
<protein>
    <submittedName>
        <fullName evidence="2">Uncharacterized protein</fullName>
    </submittedName>
</protein>
<dbReference type="EMBL" id="JAAPAO010000789">
    <property type="protein sequence ID" value="KAF4653770.1"/>
    <property type="molecule type" value="Genomic_DNA"/>
</dbReference>
<feature type="signal peptide" evidence="1">
    <location>
        <begin position="1"/>
        <end position="19"/>
    </location>
</feature>
<name>A0A7J6L2S6_PERCH</name>
<evidence type="ECO:0000313" key="2">
    <source>
        <dbReference type="EMBL" id="KAF4653770.1"/>
    </source>
</evidence>
<evidence type="ECO:0000313" key="3">
    <source>
        <dbReference type="Proteomes" id="UP000591131"/>
    </source>
</evidence>
<sequence length="135" mass="15879">MTTVLALLCYTVIIVVTRATDTREEAPPSIGQYYGPVSEHVADYPIAYFNLYYHNKAAFVPPMFKYHPVFVTYFVGVYDVILPVWSDKQIEGWMQEYPAWIGRHTLYKLVRNDTGDAYVIRYENGKTIQYTYRKW</sequence>